<keyword evidence="1" id="KW-1133">Transmembrane helix</keyword>
<organism evidence="3 4">
    <name type="scientific">Ohtaekwangia kribbensis</name>
    <dbReference type="NCBI Taxonomy" id="688913"/>
    <lineage>
        <taxon>Bacteria</taxon>
        <taxon>Pseudomonadati</taxon>
        <taxon>Bacteroidota</taxon>
        <taxon>Cytophagia</taxon>
        <taxon>Cytophagales</taxon>
        <taxon>Fulvivirgaceae</taxon>
        <taxon>Ohtaekwangia</taxon>
    </lineage>
</organism>
<feature type="transmembrane region" description="Helical" evidence="1">
    <location>
        <begin position="72"/>
        <end position="90"/>
    </location>
</feature>
<evidence type="ECO:0000259" key="2">
    <source>
        <dbReference type="Pfam" id="PF22570"/>
    </source>
</evidence>
<feature type="transmembrane region" description="Helical" evidence="1">
    <location>
        <begin position="21"/>
        <end position="42"/>
    </location>
</feature>
<proteinExistence type="predicted"/>
<evidence type="ECO:0000313" key="3">
    <source>
        <dbReference type="EMBL" id="MFD0999339.1"/>
    </source>
</evidence>
<protein>
    <submittedName>
        <fullName evidence="3">LiaI-LiaF-like domain-containing protein</fullName>
    </submittedName>
</protein>
<keyword evidence="1" id="KW-0472">Membrane</keyword>
<dbReference type="Pfam" id="PF22570">
    <property type="entry name" value="LiaF-TM"/>
    <property type="match status" value="1"/>
</dbReference>
<name>A0ABW3K0P8_9BACT</name>
<feature type="transmembrane region" description="Helical" evidence="1">
    <location>
        <begin position="48"/>
        <end position="65"/>
    </location>
</feature>
<gene>
    <name evidence="3" type="ORF">ACFQ21_08475</name>
</gene>
<reference evidence="4" key="1">
    <citation type="journal article" date="2019" name="Int. J. Syst. Evol. Microbiol.">
        <title>The Global Catalogue of Microorganisms (GCM) 10K type strain sequencing project: providing services to taxonomists for standard genome sequencing and annotation.</title>
        <authorList>
            <consortium name="The Broad Institute Genomics Platform"/>
            <consortium name="The Broad Institute Genome Sequencing Center for Infectious Disease"/>
            <person name="Wu L."/>
            <person name="Ma J."/>
        </authorList>
    </citation>
    <scope>NUCLEOTIDE SEQUENCE [LARGE SCALE GENOMIC DNA]</scope>
    <source>
        <strain evidence="4">CCUG 58938</strain>
    </source>
</reference>
<dbReference type="EMBL" id="JBHTKA010000001">
    <property type="protein sequence ID" value="MFD0999339.1"/>
    <property type="molecule type" value="Genomic_DNA"/>
</dbReference>
<comment type="caution">
    <text evidence="3">The sequence shown here is derived from an EMBL/GenBank/DDBJ whole genome shotgun (WGS) entry which is preliminary data.</text>
</comment>
<dbReference type="RefSeq" id="WP_377577605.1">
    <property type="nucleotide sequence ID" value="NZ_JBHTKA010000001.1"/>
</dbReference>
<accession>A0ABW3K0P8</accession>
<dbReference type="Proteomes" id="UP001597112">
    <property type="component" value="Unassembled WGS sequence"/>
</dbReference>
<feature type="domain" description="LiaF transmembrane" evidence="2">
    <location>
        <begin position="25"/>
        <end position="119"/>
    </location>
</feature>
<sequence>MQTTEYTTENRDKKYQRKQRGRILGGLVIVAAGAVLFAHKAGAVLPEWLFAWPMIIIAIGIYSGARRSFRDFQWLIPVAIGGLFMADRFIEGFSLGHYIWPIIVIAIGLSIMLRPKRKHDCI</sequence>
<evidence type="ECO:0000256" key="1">
    <source>
        <dbReference type="SAM" id="Phobius"/>
    </source>
</evidence>
<dbReference type="InterPro" id="IPR054331">
    <property type="entry name" value="LiaF_TM"/>
</dbReference>
<feature type="transmembrane region" description="Helical" evidence="1">
    <location>
        <begin position="96"/>
        <end position="113"/>
    </location>
</feature>
<keyword evidence="1" id="KW-0812">Transmembrane</keyword>
<evidence type="ECO:0000313" key="4">
    <source>
        <dbReference type="Proteomes" id="UP001597112"/>
    </source>
</evidence>
<keyword evidence="4" id="KW-1185">Reference proteome</keyword>